<dbReference type="EMBL" id="VSSQ01013159">
    <property type="protein sequence ID" value="MPM50860.1"/>
    <property type="molecule type" value="Genomic_DNA"/>
</dbReference>
<protein>
    <submittedName>
        <fullName evidence="2">Uncharacterized protein</fullName>
    </submittedName>
</protein>
<gene>
    <name evidence="2" type="ORF">SDC9_97606</name>
</gene>
<comment type="caution">
    <text evidence="2">The sequence shown here is derived from an EMBL/GenBank/DDBJ whole genome shotgun (WGS) entry which is preliminary data.</text>
</comment>
<feature type="region of interest" description="Disordered" evidence="1">
    <location>
        <begin position="194"/>
        <end position="247"/>
    </location>
</feature>
<feature type="compositionally biased region" description="Basic and acidic residues" evidence="1">
    <location>
        <begin position="1"/>
        <end position="10"/>
    </location>
</feature>
<feature type="compositionally biased region" description="Basic and acidic residues" evidence="1">
    <location>
        <begin position="18"/>
        <end position="29"/>
    </location>
</feature>
<evidence type="ECO:0000256" key="1">
    <source>
        <dbReference type="SAM" id="MobiDB-lite"/>
    </source>
</evidence>
<feature type="compositionally biased region" description="Basic and acidic residues" evidence="1">
    <location>
        <begin position="194"/>
        <end position="204"/>
    </location>
</feature>
<proteinExistence type="predicted"/>
<evidence type="ECO:0000313" key="2">
    <source>
        <dbReference type="EMBL" id="MPM50860.1"/>
    </source>
</evidence>
<dbReference type="AlphaFoldDB" id="A0A645ACH5"/>
<name>A0A645ACH5_9ZZZZ</name>
<feature type="region of interest" description="Disordered" evidence="1">
    <location>
        <begin position="110"/>
        <end position="134"/>
    </location>
</feature>
<feature type="compositionally biased region" description="Basic and acidic residues" evidence="1">
    <location>
        <begin position="233"/>
        <end position="247"/>
    </location>
</feature>
<feature type="compositionally biased region" description="Basic residues" evidence="1">
    <location>
        <begin position="205"/>
        <end position="215"/>
    </location>
</feature>
<organism evidence="2">
    <name type="scientific">bioreactor metagenome</name>
    <dbReference type="NCBI Taxonomy" id="1076179"/>
    <lineage>
        <taxon>unclassified sequences</taxon>
        <taxon>metagenomes</taxon>
        <taxon>ecological metagenomes</taxon>
    </lineage>
</organism>
<feature type="region of interest" description="Disordered" evidence="1">
    <location>
        <begin position="264"/>
        <end position="307"/>
    </location>
</feature>
<feature type="compositionally biased region" description="Basic residues" evidence="1">
    <location>
        <begin position="122"/>
        <end position="131"/>
    </location>
</feature>
<sequence length="340" mass="38483">MPGQKIDHHARQPGIDEGSDHHEQSDEQHQQLPVDFAQHISARQHMTAQQQSGSGHRNQIMRIVGEYEKHDQDGQDAGALDGAPAVERQSVIFRNDGFAVVGQLEGAPSQSVNHAIADQERKRHRRRREKHVRAEGEVPDGADQNVLGVADGGQRAADVGGQCQTDQERHRIEFAVQQRRRDYRSDRKHHYVVVEKGREHASKHDQHRQKIRRTVKQGMQDGPGDPAVESGEMELRRDHHQCEKQQDRLHIDRCDRLGQIDAAEGEHGDGAEQRDSGPVELQKKPVPDRQSEIGGQKNDQRGDSDIIRTDMDDAGHYFRFFRFFSFLDFFAASVAGQSLS</sequence>
<feature type="compositionally biased region" description="Basic and acidic residues" evidence="1">
    <location>
        <begin position="264"/>
        <end position="291"/>
    </location>
</feature>
<reference evidence="2" key="1">
    <citation type="submission" date="2019-08" db="EMBL/GenBank/DDBJ databases">
        <authorList>
            <person name="Kucharzyk K."/>
            <person name="Murdoch R.W."/>
            <person name="Higgins S."/>
            <person name="Loffler F."/>
        </authorList>
    </citation>
    <scope>NUCLEOTIDE SEQUENCE</scope>
</reference>
<feature type="region of interest" description="Disordered" evidence="1">
    <location>
        <begin position="1"/>
        <end position="38"/>
    </location>
</feature>
<accession>A0A645ACH5</accession>
<feature type="compositionally biased region" description="Basic and acidic residues" evidence="1">
    <location>
        <begin position="298"/>
        <end position="307"/>
    </location>
</feature>